<feature type="domain" description="MATH" evidence="2">
    <location>
        <begin position="8"/>
        <end position="139"/>
    </location>
</feature>
<dbReference type="CDD" id="cd00121">
    <property type="entry name" value="MATH"/>
    <property type="match status" value="1"/>
</dbReference>
<dbReference type="AlphaFoldDB" id="A0AAV4XKC8"/>
<dbReference type="SUPFAM" id="SSF54695">
    <property type="entry name" value="POZ domain"/>
    <property type="match status" value="1"/>
</dbReference>
<dbReference type="InterPro" id="IPR008974">
    <property type="entry name" value="TRAF-like"/>
</dbReference>
<accession>A0AAV4XKC8</accession>
<dbReference type="GO" id="GO:0030163">
    <property type="term" value="P:protein catabolic process"/>
    <property type="evidence" value="ECO:0007669"/>
    <property type="project" value="UniProtKB-ARBA"/>
</dbReference>
<protein>
    <submittedName>
        <fullName evidence="3">TD and POZ domain-containing protein 3</fullName>
    </submittedName>
</protein>
<reference evidence="3 4" key="1">
    <citation type="submission" date="2021-06" db="EMBL/GenBank/DDBJ databases">
        <title>Caerostris extrusa draft genome.</title>
        <authorList>
            <person name="Kono N."/>
            <person name="Arakawa K."/>
        </authorList>
    </citation>
    <scope>NUCLEOTIDE SEQUENCE [LARGE SCALE GENOMIC DNA]</scope>
</reference>
<dbReference type="Pfam" id="PF22486">
    <property type="entry name" value="MATH_2"/>
    <property type="match status" value="1"/>
</dbReference>
<dbReference type="PROSITE" id="PS50144">
    <property type="entry name" value="MATH"/>
    <property type="match status" value="1"/>
</dbReference>
<dbReference type="SUPFAM" id="SSF49599">
    <property type="entry name" value="TRAF domain-like"/>
    <property type="match status" value="1"/>
</dbReference>
<dbReference type="PROSITE" id="PS50097">
    <property type="entry name" value="BTB"/>
    <property type="match status" value="1"/>
</dbReference>
<organism evidence="3 4">
    <name type="scientific">Caerostris extrusa</name>
    <name type="common">Bark spider</name>
    <name type="synonym">Caerostris bankana</name>
    <dbReference type="NCBI Taxonomy" id="172846"/>
    <lineage>
        <taxon>Eukaryota</taxon>
        <taxon>Metazoa</taxon>
        <taxon>Ecdysozoa</taxon>
        <taxon>Arthropoda</taxon>
        <taxon>Chelicerata</taxon>
        <taxon>Arachnida</taxon>
        <taxon>Araneae</taxon>
        <taxon>Araneomorphae</taxon>
        <taxon>Entelegynae</taxon>
        <taxon>Araneoidea</taxon>
        <taxon>Araneidae</taxon>
        <taxon>Caerostris</taxon>
    </lineage>
</organism>
<sequence>MACTEGKCFTFTWKLENMSFCWQKNEEPLHSPTFVVDALEGTKWSLVLYPRGSYDGNYVEYYLDRRKDCSSSVNDIEIDYMLSFMAADGSALVEEKFIKNTMPKGEVYGCPTFVTREKVFFRKRSRFLPDDTLTARCRMWRSDGKMTENGHSYARTRIGVEERSAVWSIDEFSDLKPYKAITFPIKSSTENKELMNLDLYLTGGQKFEEVLHFKLTARDPRIKMSTLQLSLLDNAGGKTECVKGEVCFNAPKRLHRPLTFQTTRNRLMAAKDVYLPNDVLSVLCECAFSTGVVLEEIEAVRYGDNDSIPEQPHAKLADKFSVLKINLKSSLEDGFMSDVKLKAKTCSFPAHKVILSAWSPVFKAMFSSDMIESTCDSVDIQDLDDEAVRRMLQFMYTADVVDLGWNSASDLYVAADKYEVLTLKEKCSSYLKANLRPSNACAALILADLHHDVGLKRLVQEFILNHSWENRINFHDS</sequence>
<dbReference type="SMART" id="SM00225">
    <property type="entry name" value="BTB"/>
    <property type="match status" value="1"/>
</dbReference>
<gene>
    <name evidence="3" type="primary">Tdpoz3</name>
    <name evidence="3" type="ORF">CEXT_28841</name>
</gene>
<dbReference type="EMBL" id="BPLR01017779">
    <property type="protein sequence ID" value="GIY94396.1"/>
    <property type="molecule type" value="Genomic_DNA"/>
</dbReference>
<comment type="caution">
    <text evidence="3">The sequence shown here is derived from an EMBL/GenBank/DDBJ whole genome shotgun (WGS) entry which is preliminary data.</text>
</comment>
<dbReference type="InterPro" id="IPR002083">
    <property type="entry name" value="MATH/TRAF_dom"/>
</dbReference>
<evidence type="ECO:0000259" key="1">
    <source>
        <dbReference type="PROSITE" id="PS50097"/>
    </source>
</evidence>
<keyword evidence="4" id="KW-1185">Reference proteome</keyword>
<name>A0AAV4XKC8_CAEEX</name>
<evidence type="ECO:0000313" key="3">
    <source>
        <dbReference type="EMBL" id="GIY94396.1"/>
    </source>
</evidence>
<dbReference type="Pfam" id="PF00651">
    <property type="entry name" value="BTB"/>
    <property type="match status" value="1"/>
</dbReference>
<dbReference type="Gene3D" id="2.60.210.10">
    <property type="entry name" value="Apoptosis, Tumor Necrosis Factor Receptor Associated Protein 2, Chain A"/>
    <property type="match status" value="1"/>
</dbReference>
<dbReference type="InterPro" id="IPR000210">
    <property type="entry name" value="BTB/POZ_dom"/>
</dbReference>
<evidence type="ECO:0000313" key="4">
    <source>
        <dbReference type="Proteomes" id="UP001054945"/>
    </source>
</evidence>
<dbReference type="PANTHER" id="PTHR24413">
    <property type="entry name" value="SPECKLE-TYPE POZ PROTEIN"/>
    <property type="match status" value="1"/>
</dbReference>
<dbReference type="InterPro" id="IPR011333">
    <property type="entry name" value="SKP1/BTB/POZ_sf"/>
</dbReference>
<dbReference type="Proteomes" id="UP001054945">
    <property type="component" value="Unassembled WGS sequence"/>
</dbReference>
<dbReference type="Gene3D" id="3.30.710.10">
    <property type="entry name" value="Potassium Channel Kv1.1, Chain A"/>
    <property type="match status" value="1"/>
</dbReference>
<feature type="domain" description="BTB" evidence="1">
    <location>
        <begin position="337"/>
        <end position="400"/>
    </location>
</feature>
<dbReference type="CDD" id="cd18186">
    <property type="entry name" value="BTB_POZ_ZBTB_KLHL-like"/>
    <property type="match status" value="1"/>
</dbReference>
<proteinExistence type="predicted"/>
<evidence type="ECO:0000259" key="2">
    <source>
        <dbReference type="PROSITE" id="PS50144"/>
    </source>
</evidence>